<accession>A0A5S6Q9B9</accession>
<feature type="region of interest" description="Disordered" evidence="3">
    <location>
        <begin position="49"/>
        <end position="101"/>
    </location>
</feature>
<dbReference type="PANTHER" id="PTHR28637:SF1">
    <property type="entry name" value="DNA REPLICATION FACTOR CDT1"/>
    <property type="match status" value="1"/>
</dbReference>
<dbReference type="InterPro" id="IPR045173">
    <property type="entry name" value="Cdt1"/>
</dbReference>
<dbReference type="InterPro" id="IPR036390">
    <property type="entry name" value="WH_DNA-bd_sf"/>
</dbReference>
<dbReference type="GO" id="GO:0000076">
    <property type="term" value="P:DNA replication checkpoint signaling"/>
    <property type="evidence" value="ECO:0007669"/>
    <property type="project" value="TreeGrafter"/>
</dbReference>
<evidence type="ECO:0000313" key="6">
    <source>
        <dbReference type="WBParaSite" id="TMUE_1000003675.1"/>
    </source>
</evidence>
<dbReference type="AlphaFoldDB" id="A0A5S6Q9B9"/>
<name>A0A5S6Q9B9_TRIMR</name>
<reference evidence="5" key="2">
    <citation type="submission" date="2014-03" db="EMBL/GenBank/DDBJ databases">
        <title>The whipworm genome and dual-species transcriptomics of an intimate host-pathogen interaction.</title>
        <authorList>
            <person name="Foth B.J."/>
            <person name="Tsai I.J."/>
            <person name="Reid A.J."/>
            <person name="Bancroft A.J."/>
            <person name="Nichol S."/>
            <person name="Tracey A."/>
            <person name="Holroyd N."/>
            <person name="Cotton J.A."/>
            <person name="Stanley E.J."/>
            <person name="Zarowiecki M."/>
            <person name="Liu J.Z."/>
            <person name="Huckvale T."/>
            <person name="Cooper P.J."/>
            <person name="Grencis R.K."/>
            <person name="Berriman M."/>
        </authorList>
    </citation>
    <scope>NUCLEOTIDE SEQUENCE [LARGE SCALE GENOMIC DNA]</scope>
    <source>
        <strain evidence="5">Edinburgh</strain>
    </source>
</reference>
<dbReference type="Pfam" id="PF08839">
    <property type="entry name" value="CDT1"/>
    <property type="match status" value="1"/>
</dbReference>
<reference evidence="5" key="1">
    <citation type="submission" date="2013-11" db="EMBL/GenBank/DDBJ databases">
        <authorList>
            <person name="Aslett M."/>
        </authorList>
    </citation>
    <scope>NUCLEOTIDE SEQUENCE [LARGE SCALE GENOMIC DNA]</scope>
    <source>
        <strain evidence="5">Edinburgh</strain>
    </source>
</reference>
<evidence type="ECO:0000256" key="2">
    <source>
        <dbReference type="ARBA" id="ARBA00023306"/>
    </source>
</evidence>
<dbReference type="STRING" id="70415.A0A5S6Q9B9"/>
<dbReference type="GO" id="GO:0005634">
    <property type="term" value="C:nucleus"/>
    <property type="evidence" value="ECO:0007669"/>
    <property type="project" value="TreeGrafter"/>
</dbReference>
<sequence length="647" mass="73468">MTTTPESFQKKITDFFTTVRYAPLYSPASKRRKPNITIAYFDQPFSSPKKAALPADGAVVDRSTGRESAPEAGKPKSNASEASKELGGCGTHQQKEAGINAVATGGRSSRRRLLDSFIQDSSPSFLVTGRNPLFRNGVTSESARKTSEPIIIGSSGSIGASARQQLSNVLKNADTQKIKSSIARFDAAKKRLAAVRKRQQMMEPPKVALTPEKKALVSLDPLADVVSNDVDYLLPHHYLDLLSKFRIMDLYSAMVALRNQKPRFNRMQEFVERILEKKLELKHVGQIMAVYPQSYRFEIDKTDMSNTEPYDDFAVSLFIVPNLTDDLVEVKEPECNCKCTYHREEKKPSSGPVKIFMPLSPFKRSPELKSPGKVVQICSYPLNPFRQRMRAEMFRQNLQRRVRLEHRKFLLNLDPSVKLSDFDEVKLKRWHPQFSLEEVPEIESVELPPVESDEDLLWGSEAIERILDAPKELPDKVVSAVEKVVKRGDGKAKEQSSGSFQLRNRNMKEEIKKLPLMVLQKIKQKADARNKRMFASDEQIALEKQKTRLFDVANLLKYIYGGEGKTCLRKSFVMHEVQTCYPKLSYTEVEQLILLLCSTVPEWIGIHKFPLSGEFVKIESWQYDDNVLAKLKTVVREATDMLQNNDA</sequence>
<evidence type="ECO:0000313" key="7">
    <source>
        <dbReference type="WBParaSite" id="TMUE_1000003675.2"/>
    </source>
</evidence>
<dbReference type="GO" id="GO:0071163">
    <property type="term" value="P:DNA replication preinitiation complex assembly"/>
    <property type="evidence" value="ECO:0007669"/>
    <property type="project" value="InterPro"/>
</dbReference>
<evidence type="ECO:0000259" key="4">
    <source>
        <dbReference type="SMART" id="SM01075"/>
    </source>
</evidence>
<dbReference type="Pfam" id="PF16679">
    <property type="entry name" value="CDT1_C"/>
    <property type="match status" value="1"/>
</dbReference>
<dbReference type="WBParaSite" id="TMUE_1000003675.2">
    <property type="protein sequence ID" value="TMUE_1000003675.2"/>
    <property type="gene ID" value="WBGene00287657"/>
</dbReference>
<feature type="domain" description="CDT1 Geminin-binding" evidence="4">
    <location>
        <begin position="234"/>
        <end position="449"/>
    </location>
</feature>
<organism evidence="5 6">
    <name type="scientific">Trichuris muris</name>
    <name type="common">Mouse whipworm</name>
    <dbReference type="NCBI Taxonomy" id="70415"/>
    <lineage>
        <taxon>Eukaryota</taxon>
        <taxon>Metazoa</taxon>
        <taxon>Ecdysozoa</taxon>
        <taxon>Nematoda</taxon>
        <taxon>Enoplea</taxon>
        <taxon>Dorylaimia</taxon>
        <taxon>Trichinellida</taxon>
        <taxon>Trichuridae</taxon>
        <taxon>Trichuris</taxon>
    </lineage>
</organism>
<dbReference type="Gene3D" id="1.10.10.1420">
    <property type="entry name" value="DNA replication factor Cdt1, C-terminal WH domain"/>
    <property type="match status" value="1"/>
</dbReference>
<comment type="similarity">
    <text evidence="1">Belongs to the Cdt1 family.</text>
</comment>
<evidence type="ECO:0000313" key="5">
    <source>
        <dbReference type="Proteomes" id="UP000046395"/>
    </source>
</evidence>
<protein>
    <submittedName>
        <fullName evidence="6 7">CDT1 domain-containing protein</fullName>
    </submittedName>
</protein>
<dbReference type="WBParaSite" id="TMUE_1000003675.3">
    <property type="protein sequence ID" value="TMUE_1000003675.3"/>
    <property type="gene ID" value="WBGene00287657"/>
</dbReference>
<evidence type="ECO:0000256" key="1">
    <source>
        <dbReference type="ARBA" id="ARBA00008356"/>
    </source>
</evidence>
<keyword evidence="5" id="KW-1185">Reference proteome</keyword>
<evidence type="ECO:0000256" key="3">
    <source>
        <dbReference type="SAM" id="MobiDB-lite"/>
    </source>
</evidence>
<dbReference type="WBParaSite" id="TMUE_1000003675.1">
    <property type="protein sequence ID" value="TMUE_1000003675.1"/>
    <property type="gene ID" value="WBGene00287657"/>
</dbReference>
<dbReference type="GO" id="GO:0070182">
    <property type="term" value="F:DNA polymerase binding"/>
    <property type="evidence" value="ECO:0007669"/>
    <property type="project" value="TreeGrafter"/>
</dbReference>
<dbReference type="PANTHER" id="PTHR28637">
    <property type="entry name" value="DNA REPLICATION FACTOR CDT1"/>
    <property type="match status" value="1"/>
</dbReference>
<proteinExistence type="inferred from homology"/>
<dbReference type="GO" id="GO:0000278">
    <property type="term" value="P:mitotic cell cycle"/>
    <property type="evidence" value="ECO:0007669"/>
    <property type="project" value="TreeGrafter"/>
</dbReference>
<dbReference type="InterPro" id="IPR014939">
    <property type="entry name" value="CDT1_Gemini-bd-like"/>
</dbReference>
<dbReference type="GO" id="GO:0030174">
    <property type="term" value="P:regulation of DNA-templated DNA replication initiation"/>
    <property type="evidence" value="ECO:0007669"/>
    <property type="project" value="InterPro"/>
</dbReference>
<dbReference type="GO" id="GO:0003677">
    <property type="term" value="F:DNA binding"/>
    <property type="evidence" value="ECO:0007669"/>
    <property type="project" value="InterPro"/>
</dbReference>
<reference evidence="6" key="3">
    <citation type="submission" date="2019-12" db="UniProtKB">
        <authorList>
            <consortium name="WormBaseParasite"/>
        </authorList>
    </citation>
    <scope>IDENTIFICATION</scope>
</reference>
<dbReference type="Proteomes" id="UP000046395">
    <property type="component" value="Unassembled WGS sequence"/>
</dbReference>
<dbReference type="SMART" id="SM01075">
    <property type="entry name" value="CDT1"/>
    <property type="match status" value="1"/>
</dbReference>
<dbReference type="InterPro" id="IPR038090">
    <property type="entry name" value="Cdt1_C_WH_dom_sf"/>
</dbReference>
<dbReference type="SUPFAM" id="SSF46785">
    <property type="entry name" value="Winged helix' DNA-binding domain"/>
    <property type="match status" value="1"/>
</dbReference>
<dbReference type="InterPro" id="IPR032054">
    <property type="entry name" value="Cdt1_C"/>
</dbReference>
<keyword evidence="2" id="KW-0131">Cell cycle</keyword>